<dbReference type="PANTHER" id="PTHR12126">
    <property type="entry name" value="NADH-UBIQUINONE OXIDOREDUCTASE 39 KDA SUBUNIT-RELATED"/>
    <property type="match status" value="1"/>
</dbReference>
<dbReference type="InterPro" id="IPR036291">
    <property type="entry name" value="NAD(P)-bd_dom_sf"/>
</dbReference>
<dbReference type="InterPro" id="IPR016040">
    <property type="entry name" value="NAD(P)-bd_dom"/>
</dbReference>
<evidence type="ECO:0000313" key="2">
    <source>
        <dbReference type="EMBL" id="VAX23321.1"/>
    </source>
</evidence>
<dbReference type="EMBL" id="UOGE01000084">
    <property type="protein sequence ID" value="VAX23321.1"/>
    <property type="molecule type" value="Genomic_DNA"/>
</dbReference>
<dbReference type="Pfam" id="PF13460">
    <property type="entry name" value="NAD_binding_10"/>
    <property type="match status" value="1"/>
</dbReference>
<gene>
    <name evidence="2" type="ORF">MNBD_NITROSPINAE02-993</name>
</gene>
<protein>
    <recommendedName>
        <fullName evidence="1">NAD(P)-binding domain-containing protein</fullName>
    </recommendedName>
</protein>
<accession>A0A3B1C9I3</accession>
<organism evidence="2">
    <name type="scientific">hydrothermal vent metagenome</name>
    <dbReference type="NCBI Taxonomy" id="652676"/>
    <lineage>
        <taxon>unclassified sequences</taxon>
        <taxon>metagenomes</taxon>
        <taxon>ecological metagenomes</taxon>
    </lineage>
</organism>
<dbReference type="GO" id="GO:0044877">
    <property type="term" value="F:protein-containing complex binding"/>
    <property type="evidence" value="ECO:0007669"/>
    <property type="project" value="TreeGrafter"/>
</dbReference>
<dbReference type="SUPFAM" id="SSF51735">
    <property type="entry name" value="NAD(P)-binding Rossmann-fold domains"/>
    <property type="match status" value="1"/>
</dbReference>
<proteinExistence type="predicted"/>
<sequence>MKVFITGGTGFVGRNILGALRREGHSIRALVRAGSEARLPYLEGIEVVYGDVTLPADWSGKLRGIDAVIHLVGIIREFPGQNITFEKIHFEGTGAMVEAAKQGGVKRFIHMSANGASSDGASEYQTTKYRAEELVKNSGMEWTIFRPSVIFGESDGLMEFTSELGGVIAFAPVMPVFGDGKYELEPVAIENVAECFVKALSEGAAVNKTFHLGCGSPASYNDVIQTIGKAVGKVRTKTVNVPLGLVEPVARIMGRFRFFPVTADQIRMLKGGNVCPEHDFMEVFSIEPKKFIYQNLKYLGKFKRKKR</sequence>
<evidence type="ECO:0000259" key="1">
    <source>
        <dbReference type="Pfam" id="PF13460"/>
    </source>
</evidence>
<dbReference type="CDD" id="cd05271">
    <property type="entry name" value="NDUFA9_like_SDR_a"/>
    <property type="match status" value="1"/>
</dbReference>
<name>A0A3B1C9I3_9ZZZZ</name>
<reference evidence="2" key="1">
    <citation type="submission" date="2018-06" db="EMBL/GenBank/DDBJ databases">
        <authorList>
            <person name="Zhirakovskaya E."/>
        </authorList>
    </citation>
    <scope>NUCLEOTIDE SEQUENCE</scope>
</reference>
<dbReference type="Gene3D" id="3.40.50.720">
    <property type="entry name" value="NAD(P)-binding Rossmann-like Domain"/>
    <property type="match status" value="1"/>
</dbReference>
<dbReference type="PANTHER" id="PTHR12126:SF11">
    <property type="entry name" value="NADH DEHYDROGENASE [UBIQUINONE] 1 ALPHA SUBCOMPLEX SUBUNIT 9, MITOCHONDRIAL"/>
    <property type="match status" value="1"/>
</dbReference>
<dbReference type="InterPro" id="IPR051207">
    <property type="entry name" value="ComplexI_NDUFA9_subunit"/>
</dbReference>
<feature type="domain" description="NAD(P)-binding" evidence="1">
    <location>
        <begin position="7"/>
        <end position="154"/>
    </location>
</feature>
<dbReference type="AlphaFoldDB" id="A0A3B1C9I3"/>